<proteinExistence type="predicted"/>
<dbReference type="GO" id="GO:0006629">
    <property type="term" value="P:lipid metabolic process"/>
    <property type="evidence" value="ECO:0007669"/>
    <property type="project" value="InterPro"/>
</dbReference>
<dbReference type="EMBL" id="NIDF01000010">
    <property type="protein sequence ID" value="TYJ57754.1"/>
    <property type="molecule type" value="Genomic_DNA"/>
</dbReference>
<feature type="region of interest" description="Disordered" evidence="1">
    <location>
        <begin position="1"/>
        <end position="60"/>
    </location>
</feature>
<feature type="compositionally biased region" description="Basic and acidic residues" evidence="1">
    <location>
        <begin position="46"/>
        <end position="60"/>
    </location>
</feature>
<gene>
    <name evidence="3" type="ORF">B9479_001608</name>
</gene>
<accession>A0A5D3B4J2</accession>
<dbReference type="AlphaFoldDB" id="A0A5D3B4J2"/>
<evidence type="ECO:0000256" key="2">
    <source>
        <dbReference type="SAM" id="Phobius"/>
    </source>
</evidence>
<sequence length="765" mass="85186">MPPRKKPSRVSLPDPPSPSPSVPGDVPTPSTEPATPTTEGLRQRKKGDDKSGRGDKHHTEFNVKLKKNDDGKYHLLAPGTPFNEIDLSEYSFFAHHPELKAKAKTWKAWIFGRKFFFPVGILLGVLIAVWAMDFSSLPADMKDVWTAFPTTLDPRDLLSNLTMVETARKAIESRDFAIGQEMSEKYGIEKQHPIILIPGIISTGLESWGTETVARPFFRKRLWASRESGTATMIRAVLQNKERWIQALSVDAETGLDPPGFKLRAAQGLDAASEFIQGYWIWQKIVENLATIGYDTNSMDMAAYDWRLAYYNLEIRDAYFSKLKSKVEMMHKHNKAKVVLCSHSWVQATRIQQMRHADVSSVIAWEEALLCTCHLKWVEADPDEYGFGGGGGPTWVEDHIEGWINAAGSLLGVPKAMTAFLSGEMRDTVELHPAGSWVLEKFFSRRDRAKLFRRMPGSASMWLKGGSRVWGTEEYAADDPEDATDSHGRFLSFRHPDVPPHDSALVKSTVSPNLTISEAGPYILTHTPPSFQRMMELNYSQGYESDPAILKKNGADHRKWTNPLEVELPNAPSMKIYCLYGHGKETERSYWYMQGEYEEDESRSDAEGSQAFASFWQVLECDASSPGCDNSTVQRAPLDFPLARKHWIDSAVTVKGGSPEVRSGVKFGDGDGTIPVISLGSMCVKGWNGTTPWNPAGIKVVTQEYLHSPDSIDLRGGAQTADHVDILGASPLNAAILQIAGGRGDLVKQKIGSKIFEYTAKMIWD</sequence>
<protein>
    <recommendedName>
        <fullName evidence="5">Phospholipid:diacylglycerol acyltransferase</fullName>
    </recommendedName>
</protein>
<name>A0A5D3B4J2_9TREE</name>
<dbReference type="PANTHER" id="PTHR11440">
    <property type="entry name" value="LECITHIN-CHOLESTEROL ACYLTRANSFERASE-RELATED"/>
    <property type="match status" value="1"/>
</dbReference>
<evidence type="ECO:0000313" key="4">
    <source>
        <dbReference type="Proteomes" id="UP000322245"/>
    </source>
</evidence>
<evidence type="ECO:0008006" key="5">
    <source>
        <dbReference type="Google" id="ProtNLM"/>
    </source>
</evidence>
<keyword evidence="2" id="KW-0472">Membrane</keyword>
<dbReference type="Pfam" id="PF02450">
    <property type="entry name" value="LCAT"/>
    <property type="match status" value="1"/>
</dbReference>
<keyword evidence="4" id="KW-1185">Reference proteome</keyword>
<dbReference type="Gene3D" id="3.40.50.1820">
    <property type="entry name" value="alpha/beta hydrolase"/>
    <property type="match status" value="1"/>
</dbReference>
<dbReference type="Proteomes" id="UP000322245">
    <property type="component" value="Unassembled WGS sequence"/>
</dbReference>
<feature type="transmembrane region" description="Helical" evidence="2">
    <location>
        <begin position="115"/>
        <end position="132"/>
    </location>
</feature>
<dbReference type="InterPro" id="IPR003386">
    <property type="entry name" value="LACT/PDAT_acylTrfase"/>
</dbReference>
<dbReference type="GO" id="GO:0008374">
    <property type="term" value="F:O-acyltransferase activity"/>
    <property type="evidence" value="ECO:0007669"/>
    <property type="project" value="InterPro"/>
</dbReference>
<evidence type="ECO:0000313" key="3">
    <source>
        <dbReference type="EMBL" id="TYJ57754.1"/>
    </source>
</evidence>
<reference evidence="3 4" key="1">
    <citation type="submission" date="2017-05" db="EMBL/GenBank/DDBJ databases">
        <title>The Genome Sequence of Tsuchiyaea wingfieldii DSM 27421.</title>
        <authorList>
            <person name="Cuomo C."/>
            <person name="Passer A."/>
            <person name="Billmyre B."/>
            <person name="Heitman J."/>
        </authorList>
    </citation>
    <scope>NUCLEOTIDE SEQUENCE [LARGE SCALE GENOMIC DNA]</scope>
    <source>
        <strain evidence="3 4">DSM 27421</strain>
    </source>
</reference>
<organism evidence="3 4">
    <name type="scientific">Cryptococcus floricola</name>
    <dbReference type="NCBI Taxonomy" id="2591691"/>
    <lineage>
        <taxon>Eukaryota</taxon>
        <taxon>Fungi</taxon>
        <taxon>Dikarya</taxon>
        <taxon>Basidiomycota</taxon>
        <taxon>Agaricomycotina</taxon>
        <taxon>Tremellomycetes</taxon>
        <taxon>Tremellales</taxon>
        <taxon>Cryptococcaceae</taxon>
        <taxon>Cryptococcus</taxon>
    </lineage>
</organism>
<feature type="compositionally biased region" description="Low complexity" evidence="1">
    <location>
        <begin position="22"/>
        <end position="39"/>
    </location>
</feature>
<keyword evidence="2" id="KW-1133">Transmembrane helix</keyword>
<comment type="caution">
    <text evidence="3">The sequence shown here is derived from an EMBL/GenBank/DDBJ whole genome shotgun (WGS) entry which is preliminary data.</text>
</comment>
<dbReference type="InterPro" id="IPR029058">
    <property type="entry name" value="AB_hydrolase_fold"/>
</dbReference>
<keyword evidence="2" id="KW-0812">Transmembrane</keyword>
<evidence type="ECO:0000256" key="1">
    <source>
        <dbReference type="SAM" id="MobiDB-lite"/>
    </source>
</evidence>